<organism evidence="1 2">
    <name type="scientific">Purpureocillium lilacinum</name>
    <name type="common">Paecilomyces lilacinus</name>
    <dbReference type="NCBI Taxonomy" id="33203"/>
    <lineage>
        <taxon>Eukaryota</taxon>
        <taxon>Fungi</taxon>
        <taxon>Dikarya</taxon>
        <taxon>Ascomycota</taxon>
        <taxon>Pezizomycotina</taxon>
        <taxon>Sordariomycetes</taxon>
        <taxon>Hypocreomycetidae</taxon>
        <taxon>Hypocreales</taxon>
        <taxon>Ophiocordycipitaceae</taxon>
        <taxon>Purpureocillium</taxon>
    </lineage>
</organism>
<sequence>MPSRRGAPMSPVQAGRDGSPLQGWPAVCWPGRAGWSAPLGGPGSSIGGAAEPLAPQARVQSAAGSSAEAPVVVQLSPAQLPGGAQQRVEAQ</sequence>
<evidence type="ECO:0000313" key="1">
    <source>
        <dbReference type="EMBL" id="KAL3962583.1"/>
    </source>
</evidence>
<reference evidence="1" key="1">
    <citation type="submission" date="2024-12" db="EMBL/GenBank/DDBJ databases">
        <title>Comparative genomics and development of molecular markers within Purpureocillium lilacinum and among Purpureocillium species.</title>
        <authorList>
            <person name="Yeh Z.-Y."/>
            <person name="Ni N.-T."/>
            <person name="Lo P.-H."/>
            <person name="Mushyakhwo K."/>
            <person name="Lin C.-F."/>
            <person name="Nai Y.-S."/>
        </authorList>
    </citation>
    <scope>NUCLEOTIDE SEQUENCE</scope>
    <source>
        <strain evidence="1">NCHU-NPUST-175</strain>
    </source>
</reference>
<dbReference type="Proteomes" id="UP001638806">
    <property type="component" value="Unassembled WGS sequence"/>
</dbReference>
<name>A0ACC4E2X8_PURLI</name>
<evidence type="ECO:0000313" key="2">
    <source>
        <dbReference type="Proteomes" id="UP001638806"/>
    </source>
</evidence>
<proteinExistence type="predicted"/>
<comment type="caution">
    <text evidence="1">The sequence shown here is derived from an EMBL/GenBank/DDBJ whole genome shotgun (WGS) entry which is preliminary data.</text>
</comment>
<dbReference type="EMBL" id="JBGNUJ010000003">
    <property type="protein sequence ID" value="KAL3962583.1"/>
    <property type="molecule type" value="Genomic_DNA"/>
</dbReference>
<keyword evidence="2" id="KW-1185">Reference proteome</keyword>
<accession>A0ACC4E2X8</accession>
<protein>
    <submittedName>
        <fullName evidence="1">Uncharacterized protein</fullName>
    </submittedName>
</protein>
<gene>
    <name evidence="1" type="ORF">ACCO45_004106</name>
</gene>